<dbReference type="EMBL" id="NBYO01000001">
    <property type="protein sequence ID" value="OXT01953.1"/>
    <property type="molecule type" value="Genomic_DNA"/>
</dbReference>
<dbReference type="Proteomes" id="UP000215405">
    <property type="component" value="Unassembled WGS sequence"/>
</dbReference>
<reference evidence="2" key="1">
    <citation type="journal article" date="2017" name="Int. J. Syst. Evol. Microbiol.">
        <title>Notoacmeibacter marinus gen. nov., sp. nov., isolated from the gut of a limpet and proposal of Notoacmeibacteraceae fam. nov. in the order Rhizobiales of the class Alphaproteobacteria.</title>
        <authorList>
            <person name="Huang Z."/>
            <person name="Guo F."/>
            <person name="Lai Q."/>
        </authorList>
    </citation>
    <scope>NUCLEOTIDE SEQUENCE [LARGE SCALE GENOMIC DNA]</scope>
    <source>
        <strain evidence="2">XMTR2A4</strain>
    </source>
</reference>
<dbReference type="AlphaFoldDB" id="A0A231V189"/>
<name>A0A231V189_9HYPH</name>
<comment type="caution">
    <text evidence="1">The sequence shown here is derived from an EMBL/GenBank/DDBJ whole genome shotgun (WGS) entry which is preliminary data.</text>
</comment>
<keyword evidence="2" id="KW-1185">Reference proteome</keyword>
<accession>A0A231V189</accession>
<evidence type="ECO:0008006" key="3">
    <source>
        <dbReference type="Google" id="ProtNLM"/>
    </source>
</evidence>
<sequence length="147" mass="15299">MDFRIVSQYKRGMTGRLRRSPTIRQGLALLLAAILVVGLGFGSAVRASATADGRAQAVELANYALPDGTLPVICRGGLAGDDDAPGHASQLHCFVCAFAKIAGLPPMSGKAPVIAAPLTKPRLVHQKAAPAFSPSKAFFARGPPIRI</sequence>
<evidence type="ECO:0000313" key="2">
    <source>
        <dbReference type="Proteomes" id="UP000215405"/>
    </source>
</evidence>
<proteinExistence type="predicted"/>
<dbReference type="RefSeq" id="WP_094075920.1">
    <property type="nucleotide sequence ID" value="NZ_NBYO01000001.1"/>
</dbReference>
<evidence type="ECO:0000313" key="1">
    <source>
        <dbReference type="EMBL" id="OXT01953.1"/>
    </source>
</evidence>
<organism evidence="1 2">
    <name type="scientific">Notoacmeibacter marinus</name>
    <dbReference type="NCBI Taxonomy" id="1876515"/>
    <lineage>
        <taxon>Bacteria</taxon>
        <taxon>Pseudomonadati</taxon>
        <taxon>Pseudomonadota</taxon>
        <taxon>Alphaproteobacteria</taxon>
        <taxon>Hyphomicrobiales</taxon>
        <taxon>Notoacmeibacteraceae</taxon>
        <taxon>Notoacmeibacter</taxon>
    </lineage>
</organism>
<gene>
    <name evidence="1" type="ORF">B7H23_03155</name>
</gene>
<protein>
    <recommendedName>
        <fullName evidence="3">DUF2946 domain-containing protein</fullName>
    </recommendedName>
</protein>